<keyword evidence="4" id="KW-1185">Reference proteome</keyword>
<feature type="region of interest" description="Disordered" evidence="1">
    <location>
        <begin position="85"/>
        <end position="109"/>
    </location>
</feature>
<reference evidence="3 4" key="1">
    <citation type="journal article" date="2016" name="Nat. Commun.">
        <title>Ectomycorrhizal ecology is imprinted in the genome of the dominant symbiotic fungus Cenococcum geophilum.</title>
        <authorList>
            <consortium name="DOE Joint Genome Institute"/>
            <person name="Peter M."/>
            <person name="Kohler A."/>
            <person name="Ohm R.A."/>
            <person name="Kuo A."/>
            <person name="Krutzmann J."/>
            <person name="Morin E."/>
            <person name="Arend M."/>
            <person name="Barry K.W."/>
            <person name="Binder M."/>
            <person name="Choi C."/>
            <person name="Clum A."/>
            <person name="Copeland A."/>
            <person name="Grisel N."/>
            <person name="Haridas S."/>
            <person name="Kipfer T."/>
            <person name="LaButti K."/>
            <person name="Lindquist E."/>
            <person name="Lipzen A."/>
            <person name="Maire R."/>
            <person name="Meier B."/>
            <person name="Mihaltcheva S."/>
            <person name="Molinier V."/>
            <person name="Murat C."/>
            <person name="Poggeler S."/>
            <person name="Quandt C.A."/>
            <person name="Sperisen C."/>
            <person name="Tritt A."/>
            <person name="Tisserant E."/>
            <person name="Crous P.W."/>
            <person name="Henrissat B."/>
            <person name="Nehls U."/>
            <person name="Egli S."/>
            <person name="Spatafora J.W."/>
            <person name="Grigoriev I.V."/>
            <person name="Martin F.M."/>
        </authorList>
    </citation>
    <scope>NUCLEOTIDE SEQUENCE [LARGE SCALE GENOMIC DNA]</scope>
    <source>
        <strain evidence="3 4">CBS 459.81</strain>
    </source>
</reference>
<dbReference type="AlphaFoldDB" id="A0A8E2JC43"/>
<evidence type="ECO:0000256" key="2">
    <source>
        <dbReference type="SAM" id="SignalP"/>
    </source>
</evidence>
<evidence type="ECO:0000313" key="4">
    <source>
        <dbReference type="Proteomes" id="UP000250266"/>
    </source>
</evidence>
<gene>
    <name evidence="3" type="ORF">K432DRAFT_129651</name>
</gene>
<name>A0A8E2JC43_9PEZI</name>
<evidence type="ECO:0008006" key="5">
    <source>
        <dbReference type="Google" id="ProtNLM"/>
    </source>
</evidence>
<evidence type="ECO:0000256" key="1">
    <source>
        <dbReference type="SAM" id="MobiDB-lite"/>
    </source>
</evidence>
<dbReference type="Proteomes" id="UP000250266">
    <property type="component" value="Unassembled WGS sequence"/>
</dbReference>
<proteinExistence type="predicted"/>
<feature type="chain" id="PRO_5034921095" description="Secreted protein" evidence="2">
    <location>
        <begin position="23"/>
        <end position="109"/>
    </location>
</feature>
<dbReference type="EMBL" id="KV745156">
    <property type="protein sequence ID" value="OCK77084.1"/>
    <property type="molecule type" value="Genomic_DNA"/>
</dbReference>
<organism evidence="3 4">
    <name type="scientific">Lepidopterella palustris CBS 459.81</name>
    <dbReference type="NCBI Taxonomy" id="1314670"/>
    <lineage>
        <taxon>Eukaryota</taxon>
        <taxon>Fungi</taxon>
        <taxon>Dikarya</taxon>
        <taxon>Ascomycota</taxon>
        <taxon>Pezizomycotina</taxon>
        <taxon>Dothideomycetes</taxon>
        <taxon>Pleosporomycetidae</taxon>
        <taxon>Mytilinidiales</taxon>
        <taxon>Argynnaceae</taxon>
        <taxon>Lepidopterella</taxon>
    </lineage>
</organism>
<keyword evidence="2" id="KW-0732">Signal</keyword>
<feature type="signal peptide" evidence="2">
    <location>
        <begin position="1"/>
        <end position="22"/>
    </location>
</feature>
<accession>A0A8E2JC43</accession>
<sequence>MHGVNSSFQLATFAWLLYIIFAARPSNLSGSLFAVETFLALPLCTSVVCSGRGAENAFYGEVDKARNGTRTLLLPTQLNHFRDLQRTASSSDSSAPGSSITASSSSISD</sequence>
<feature type="compositionally biased region" description="Low complexity" evidence="1">
    <location>
        <begin position="87"/>
        <end position="109"/>
    </location>
</feature>
<evidence type="ECO:0000313" key="3">
    <source>
        <dbReference type="EMBL" id="OCK77084.1"/>
    </source>
</evidence>
<protein>
    <recommendedName>
        <fullName evidence="5">Secreted protein</fullName>
    </recommendedName>
</protein>